<keyword evidence="6" id="KW-1185">Reference proteome</keyword>
<dbReference type="SUPFAM" id="SSF46785">
    <property type="entry name" value="Winged helix' DNA-binding domain"/>
    <property type="match status" value="1"/>
</dbReference>
<keyword evidence="2" id="KW-0238">DNA-binding</keyword>
<keyword evidence="3" id="KW-0804">Transcription</keyword>
<dbReference type="AlphaFoldDB" id="A0A6L8W8B3"/>
<dbReference type="InterPro" id="IPR005471">
    <property type="entry name" value="Tscrpt_reg_IclR_N"/>
</dbReference>
<evidence type="ECO:0000259" key="4">
    <source>
        <dbReference type="PROSITE" id="PS51078"/>
    </source>
</evidence>
<evidence type="ECO:0000256" key="3">
    <source>
        <dbReference type="ARBA" id="ARBA00023163"/>
    </source>
</evidence>
<proteinExistence type="predicted"/>
<dbReference type="InterPro" id="IPR036390">
    <property type="entry name" value="WH_DNA-bd_sf"/>
</dbReference>
<name>A0A6L8W8B3_9PROT</name>
<protein>
    <submittedName>
        <fullName evidence="5">Helix-turn-helix domain-containing protein</fullName>
    </submittedName>
</protein>
<keyword evidence="1" id="KW-0805">Transcription regulation</keyword>
<dbReference type="Gene3D" id="3.30.450.40">
    <property type="match status" value="1"/>
</dbReference>
<accession>A0A6L8W8B3</accession>
<comment type="caution">
    <text evidence="5">The sequence shown here is derived from an EMBL/GenBank/DDBJ whole genome shotgun (WGS) entry which is preliminary data.</text>
</comment>
<dbReference type="InterPro" id="IPR050707">
    <property type="entry name" value="HTH_MetabolicPath_Reg"/>
</dbReference>
<dbReference type="Proteomes" id="UP000476030">
    <property type="component" value="Unassembled WGS sequence"/>
</dbReference>
<dbReference type="InterPro" id="IPR036388">
    <property type="entry name" value="WH-like_DNA-bd_sf"/>
</dbReference>
<dbReference type="GO" id="GO:0045892">
    <property type="term" value="P:negative regulation of DNA-templated transcription"/>
    <property type="evidence" value="ECO:0007669"/>
    <property type="project" value="TreeGrafter"/>
</dbReference>
<dbReference type="SMART" id="SM00346">
    <property type="entry name" value="HTH_ICLR"/>
    <property type="match status" value="1"/>
</dbReference>
<dbReference type="PANTHER" id="PTHR30136:SF24">
    <property type="entry name" value="HTH-TYPE TRANSCRIPTIONAL REPRESSOR ALLR"/>
    <property type="match status" value="1"/>
</dbReference>
<sequence>MAKDRAELPLERYFSIIENIAISGSEMNTSAIAKICDYPVGTTHRLIQNLLETQLLEKSDSGGKNYQLGQRLLRLLHAGSNSVKIAIAVQPILDGLANELNDTCYLARLVGHKVVSVAMAHPIDDVRGHIVPGRTLAPNVAASAKAILAFQSEEIVGKALTGPLEKIASETKTDREEIKREYSIIRERKYATCWNEMENGLGAVAVPIPLPIVGTIYSIGAAGFIDHLKKTSEIKIVEVLNSKVPQLAKALTDIGVNNGSFNSF</sequence>
<dbReference type="EMBL" id="WTUW01000002">
    <property type="protein sequence ID" value="MZR30753.1"/>
    <property type="molecule type" value="Genomic_DNA"/>
</dbReference>
<evidence type="ECO:0000313" key="6">
    <source>
        <dbReference type="Proteomes" id="UP000476030"/>
    </source>
</evidence>
<feature type="domain" description="IclR-ED" evidence="4">
    <location>
        <begin position="71"/>
        <end position="260"/>
    </location>
</feature>
<evidence type="ECO:0000313" key="5">
    <source>
        <dbReference type="EMBL" id="MZR30753.1"/>
    </source>
</evidence>
<dbReference type="RefSeq" id="WP_161315306.1">
    <property type="nucleotide sequence ID" value="NZ_WTUW01000002.1"/>
</dbReference>
<dbReference type="PANTHER" id="PTHR30136">
    <property type="entry name" value="HELIX-TURN-HELIX TRANSCRIPTIONAL REGULATOR, ICLR FAMILY"/>
    <property type="match status" value="1"/>
</dbReference>
<dbReference type="PROSITE" id="PS51078">
    <property type="entry name" value="ICLR_ED"/>
    <property type="match status" value="1"/>
</dbReference>
<dbReference type="SUPFAM" id="SSF55781">
    <property type="entry name" value="GAF domain-like"/>
    <property type="match status" value="1"/>
</dbReference>
<dbReference type="Pfam" id="PF01614">
    <property type="entry name" value="IclR_C"/>
    <property type="match status" value="1"/>
</dbReference>
<gene>
    <name evidence="5" type="ORF">GQE98_08910</name>
</gene>
<dbReference type="Pfam" id="PF09339">
    <property type="entry name" value="HTH_IclR"/>
    <property type="match status" value="1"/>
</dbReference>
<organism evidence="5 6">
    <name type="scientific">Sneathiella litorea</name>
    <dbReference type="NCBI Taxonomy" id="2606216"/>
    <lineage>
        <taxon>Bacteria</taxon>
        <taxon>Pseudomonadati</taxon>
        <taxon>Pseudomonadota</taxon>
        <taxon>Alphaproteobacteria</taxon>
        <taxon>Sneathiellales</taxon>
        <taxon>Sneathiellaceae</taxon>
        <taxon>Sneathiella</taxon>
    </lineage>
</organism>
<evidence type="ECO:0000256" key="1">
    <source>
        <dbReference type="ARBA" id="ARBA00023015"/>
    </source>
</evidence>
<dbReference type="GO" id="GO:0003677">
    <property type="term" value="F:DNA binding"/>
    <property type="evidence" value="ECO:0007669"/>
    <property type="project" value="UniProtKB-KW"/>
</dbReference>
<dbReference type="GO" id="GO:0003700">
    <property type="term" value="F:DNA-binding transcription factor activity"/>
    <property type="evidence" value="ECO:0007669"/>
    <property type="project" value="TreeGrafter"/>
</dbReference>
<reference evidence="5 6" key="1">
    <citation type="submission" date="2019-12" db="EMBL/GenBank/DDBJ databases">
        <title>Snethiella sp. nov. sp. isolated from sea sand.</title>
        <authorList>
            <person name="Kim J."/>
            <person name="Jeong S.E."/>
            <person name="Jung H.S."/>
            <person name="Jeon C.O."/>
        </authorList>
    </citation>
    <scope>NUCLEOTIDE SEQUENCE [LARGE SCALE GENOMIC DNA]</scope>
    <source>
        <strain evidence="5 6">DP05</strain>
    </source>
</reference>
<evidence type="ECO:0000256" key="2">
    <source>
        <dbReference type="ARBA" id="ARBA00023125"/>
    </source>
</evidence>
<dbReference type="Gene3D" id="1.10.10.10">
    <property type="entry name" value="Winged helix-like DNA-binding domain superfamily/Winged helix DNA-binding domain"/>
    <property type="match status" value="1"/>
</dbReference>
<dbReference type="InterPro" id="IPR029016">
    <property type="entry name" value="GAF-like_dom_sf"/>
</dbReference>
<dbReference type="InterPro" id="IPR014757">
    <property type="entry name" value="Tscrpt_reg_IclR_C"/>
</dbReference>